<dbReference type="Pfam" id="PF13853">
    <property type="entry name" value="7tm_4"/>
    <property type="match status" value="3"/>
</dbReference>
<comment type="subcellular location">
    <subcellularLocation>
        <location evidence="1">Cell membrane</location>
        <topology evidence="1">Multi-pass membrane protein</topology>
    </subcellularLocation>
</comment>
<keyword evidence="4 13" id="KW-0812">Transmembrane</keyword>
<dbReference type="FunFam" id="1.20.1070.10:FF:000024">
    <property type="entry name" value="Olfactory receptor"/>
    <property type="match status" value="1"/>
</dbReference>
<keyword evidence="5" id="KW-0552">Olfaction</keyword>
<keyword evidence="3" id="KW-0716">Sensory transduction</keyword>
<keyword evidence="12 13" id="KW-0807">Transducer</keyword>
<feature type="transmembrane region" description="Helical" evidence="15">
    <location>
        <begin position="102"/>
        <end position="127"/>
    </location>
</feature>
<keyword evidence="11" id="KW-0325">Glycoprotein</keyword>
<gene>
    <name evidence="17" type="ORF">PECUL_23A024876</name>
</gene>
<dbReference type="AlphaFoldDB" id="A0AAD1T2V6"/>
<evidence type="ECO:0000256" key="2">
    <source>
        <dbReference type="ARBA" id="ARBA00022475"/>
    </source>
</evidence>
<feature type="transmembrane region" description="Helical" evidence="15">
    <location>
        <begin position="66"/>
        <end position="90"/>
    </location>
</feature>
<evidence type="ECO:0000259" key="16">
    <source>
        <dbReference type="PROSITE" id="PS50262"/>
    </source>
</evidence>
<feature type="transmembrane region" description="Helical" evidence="15">
    <location>
        <begin position="959"/>
        <end position="987"/>
    </location>
</feature>
<evidence type="ECO:0000256" key="1">
    <source>
        <dbReference type="ARBA" id="ARBA00004651"/>
    </source>
</evidence>
<feature type="transmembrane region" description="Helical" evidence="15">
    <location>
        <begin position="278"/>
        <end position="300"/>
    </location>
</feature>
<dbReference type="InterPro" id="IPR000725">
    <property type="entry name" value="Olfact_rcpt"/>
</dbReference>
<dbReference type="PROSITE" id="PS00237">
    <property type="entry name" value="G_PROTEIN_RECEP_F1_1"/>
    <property type="match status" value="1"/>
</dbReference>
<dbReference type="PROSITE" id="PS50262">
    <property type="entry name" value="G_PROTEIN_RECEP_F1_2"/>
    <property type="match status" value="4"/>
</dbReference>
<dbReference type="FunFam" id="1.20.1070.10:FF:000001">
    <property type="entry name" value="Olfactory receptor"/>
    <property type="match status" value="1"/>
</dbReference>
<dbReference type="PRINTS" id="PR00245">
    <property type="entry name" value="OLFACTORYR"/>
</dbReference>
<accession>A0AAD1T2V6</accession>
<dbReference type="FunFam" id="1.20.1070.10:FF:000410">
    <property type="entry name" value="Olfactory receptor 1348"/>
    <property type="match status" value="1"/>
</dbReference>
<feature type="transmembrane region" description="Helical" evidence="15">
    <location>
        <begin position="181"/>
        <end position="199"/>
    </location>
</feature>
<keyword evidence="9" id="KW-1015">Disulfide bond</keyword>
<dbReference type="EMBL" id="OW240920">
    <property type="protein sequence ID" value="CAH2314939.1"/>
    <property type="molecule type" value="Genomic_DNA"/>
</dbReference>
<keyword evidence="6 15" id="KW-1133">Transmembrane helix</keyword>
<dbReference type="GO" id="GO:0004930">
    <property type="term" value="F:G protein-coupled receptor activity"/>
    <property type="evidence" value="ECO:0007669"/>
    <property type="project" value="UniProtKB-KW"/>
</dbReference>
<feature type="transmembrane region" description="Helical" evidence="15">
    <location>
        <begin position="675"/>
        <end position="701"/>
    </location>
</feature>
<evidence type="ECO:0000313" key="17">
    <source>
        <dbReference type="EMBL" id="CAH2314939.1"/>
    </source>
</evidence>
<comment type="similarity">
    <text evidence="13">Belongs to the G-protein coupled receptor 1 family.</text>
</comment>
<feature type="transmembrane region" description="Helical" evidence="15">
    <location>
        <begin position="644"/>
        <end position="663"/>
    </location>
</feature>
<dbReference type="InterPro" id="IPR050939">
    <property type="entry name" value="Olfactory_GPCR1"/>
</dbReference>
<feature type="transmembrane region" description="Helical" evidence="15">
    <location>
        <begin position="395"/>
        <end position="421"/>
    </location>
</feature>
<feature type="transmembrane region" description="Helical" evidence="15">
    <location>
        <begin position="999"/>
        <end position="1020"/>
    </location>
</feature>
<feature type="domain" description="G-protein coupled receptors family 1 profile" evidence="16">
    <location>
        <begin position="82"/>
        <end position="330"/>
    </location>
</feature>
<evidence type="ECO:0000256" key="6">
    <source>
        <dbReference type="ARBA" id="ARBA00022989"/>
    </source>
</evidence>
<feature type="domain" description="G-protein coupled receptors family 1 profile" evidence="16">
    <location>
        <begin position="375"/>
        <end position="479"/>
    </location>
</feature>
<dbReference type="GO" id="GO:0005886">
    <property type="term" value="C:plasma membrane"/>
    <property type="evidence" value="ECO:0007669"/>
    <property type="project" value="UniProtKB-SubCell"/>
</dbReference>
<proteinExistence type="inferred from homology"/>
<keyword evidence="7 13" id="KW-0297">G-protein coupled receptor</keyword>
<dbReference type="Gene3D" id="1.20.1070.10">
    <property type="entry name" value="Rhodopsin 7-helix transmembrane proteins"/>
    <property type="match status" value="4"/>
</dbReference>
<dbReference type="PANTHER" id="PTHR24242:SF359">
    <property type="entry name" value="ODORANT RECEPTOR-RELATED"/>
    <property type="match status" value="1"/>
</dbReference>
<dbReference type="PRINTS" id="PR00237">
    <property type="entry name" value="GPCRRHODOPSN"/>
</dbReference>
<evidence type="ECO:0000313" key="18">
    <source>
        <dbReference type="Proteomes" id="UP001295444"/>
    </source>
</evidence>
<sequence length="1138" mass="129412">MAAPSAMKFRGSHVHCVPELYCSRFGRATPVAMNWLELSMMEMKHNGTIFSELILKGFSFSHEIRFCLFILIAIVYVVTITSNFVIIVILTRQRNLHKPMYFFIGGLSFLELWYPTVTVPTLLLVLFAPKRTISLTGCLCQYYFHFSLGATENFLLAIMAFDRYVAICNPLRYIVIMNPKFCINLLLSSWIFSLMIIIIPCLQISNLAFCVNEIDHYYCDFAPLLKLSCVDVSTVENVFFAICCFIILGSFLPIIVSYVFIIVTIIRVPTASGRRRAFSTCASHIIVVLIFYTTIIFMFIRPTAGDSLHMNKIVSIFPAVVTPLLNPIIYTLRNKEVKVAMFRGAEPLLNVGGLQVVLFCIKSNATIVYTATITSNFVIILIVTKEQSLHKPMYFFIGGLSFLELWYPTVTVPTLLLILFVPKKTISLTGCLCQYYFHFSLGATENFLLAIMAFDRYVAICNPLRYTVIMSHKFYLVTVDHWRNVTATHVVDLTLSLTSNVKMRKGGSPTPDRANSGADRSSQRTDRPQVNGEIGTRGLISIAKVFSSLILFKKALCGGFSLSNETSFCLFVLIAIVYVVSIACNVVIIVIVTMERSLHKPMYFLIGGLSFLELWYPTATVPRLLGALFTRYKSISLAGCITQFYFHFSCGTMQNFLLAIMAFDRYVAICKPLRYIVIMSPMTCVKLVLASWIFSFLIIIIPCLQISGLAFCVNEIDHYYCDFAPLVRLSCTEISTIENTFFAIACFILYVKLTVPILTILQGKLVFLVTYTIPIRCLKLNALKWEVCYFCSISHYFSVVCNVVIIVIVTTEQSLHKPMYFFIGGLSFLELWYPTSTVPRLLGALFTTNKSISFAGCMTQFYFHFSCGTTQNFLLAIMAFDRYVAICKPLRYVVIMSPKTCMRLVMASWIFCFTVIIIPCLQITNIVFCDNIIDHYYCDFTPLLKLSCSKVSAIEYICYAIACFVILGCFLPITVSYAFIIGTILLFPISSGRRKAFSTCASHLIVVLIFYSVLIFLFVIPSRGYFLHVNKIVSIFPSIVTPLLNPIIYTLRNQEVSNIRCFRKTVIIQESVLMDFLVFLLSRKKGLCCKHKSRVFDVLFPFFIRFNLVLNREMRLNCQSNKERARDSYVFWSLPHSW</sequence>
<feature type="transmembrane region" description="Helical" evidence="15">
    <location>
        <begin position="904"/>
        <end position="928"/>
    </location>
</feature>
<evidence type="ECO:0000256" key="9">
    <source>
        <dbReference type="ARBA" id="ARBA00023157"/>
    </source>
</evidence>
<dbReference type="InterPro" id="IPR017452">
    <property type="entry name" value="GPCR_Rhodpsn_7TM"/>
</dbReference>
<evidence type="ECO:0000256" key="13">
    <source>
        <dbReference type="RuleBase" id="RU000688"/>
    </source>
</evidence>
<protein>
    <submittedName>
        <fullName evidence="17">Olfactory receptor 6X1-like</fullName>
    </submittedName>
</protein>
<feature type="transmembrane region" description="Helical" evidence="15">
    <location>
        <begin position="367"/>
        <end position="383"/>
    </location>
</feature>
<feature type="transmembrane region" description="Helical" evidence="15">
    <location>
        <begin position="815"/>
        <end position="833"/>
    </location>
</feature>
<evidence type="ECO:0000256" key="12">
    <source>
        <dbReference type="ARBA" id="ARBA00023224"/>
    </source>
</evidence>
<evidence type="ECO:0000256" key="14">
    <source>
        <dbReference type="SAM" id="MobiDB-lite"/>
    </source>
</evidence>
<dbReference type="FunFam" id="1.20.1070.10:FF:000010">
    <property type="entry name" value="Olfactory receptor"/>
    <property type="match status" value="1"/>
</dbReference>
<evidence type="ECO:0000256" key="15">
    <source>
        <dbReference type="SAM" id="Phobius"/>
    </source>
</evidence>
<reference evidence="17" key="1">
    <citation type="submission" date="2022-03" db="EMBL/GenBank/DDBJ databases">
        <authorList>
            <person name="Alioto T."/>
            <person name="Alioto T."/>
            <person name="Gomez Garrido J."/>
        </authorList>
    </citation>
    <scope>NUCLEOTIDE SEQUENCE</scope>
</reference>
<dbReference type="CDD" id="cd13954">
    <property type="entry name" value="7tmA_OR"/>
    <property type="match status" value="2"/>
</dbReference>
<organism evidence="17 18">
    <name type="scientific">Pelobates cultripes</name>
    <name type="common">Western spadefoot toad</name>
    <dbReference type="NCBI Taxonomy" id="61616"/>
    <lineage>
        <taxon>Eukaryota</taxon>
        <taxon>Metazoa</taxon>
        <taxon>Chordata</taxon>
        <taxon>Craniata</taxon>
        <taxon>Vertebrata</taxon>
        <taxon>Euteleostomi</taxon>
        <taxon>Amphibia</taxon>
        <taxon>Batrachia</taxon>
        <taxon>Anura</taxon>
        <taxon>Pelobatoidea</taxon>
        <taxon>Pelobatidae</taxon>
        <taxon>Pelobates</taxon>
    </lineage>
</organism>
<dbReference type="PANTHER" id="PTHR24242">
    <property type="entry name" value="G-PROTEIN COUPLED RECEPTOR"/>
    <property type="match status" value="1"/>
</dbReference>
<feature type="transmembrane region" description="Helical" evidence="15">
    <location>
        <begin position="603"/>
        <end position="624"/>
    </location>
</feature>
<dbReference type="Pfam" id="PF00001">
    <property type="entry name" value="7tm_1"/>
    <property type="match status" value="1"/>
</dbReference>
<evidence type="ECO:0000256" key="10">
    <source>
        <dbReference type="ARBA" id="ARBA00023170"/>
    </source>
</evidence>
<evidence type="ECO:0000256" key="7">
    <source>
        <dbReference type="ARBA" id="ARBA00023040"/>
    </source>
</evidence>
<keyword evidence="10 13" id="KW-0675">Receptor</keyword>
<feature type="transmembrane region" description="Helical" evidence="15">
    <location>
        <begin position="570"/>
        <end position="591"/>
    </location>
</feature>
<feature type="transmembrane region" description="Helical" evidence="15">
    <location>
        <begin position="312"/>
        <end position="332"/>
    </location>
</feature>
<name>A0AAD1T2V6_PELCU</name>
<keyword evidence="2" id="KW-1003">Cell membrane</keyword>
<evidence type="ECO:0000256" key="5">
    <source>
        <dbReference type="ARBA" id="ARBA00022725"/>
    </source>
</evidence>
<feature type="transmembrane region" description="Helical" evidence="15">
    <location>
        <begin position="1032"/>
        <end position="1051"/>
    </location>
</feature>
<evidence type="ECO:0000256" key="11">
    <source>
        <dbReference type="ARBA" id="ARBA00023180"/>
    </source>
</evidence>
<keyword evidence="18" id="KW-1185">Reference proteome</keyword>
<feature type="domain" description="G-protein coupled receptors family 1 profile" evidence="16">
    <location>
        <begin position="584"/>
        <end position="779"/>
    </location>
</feature>
<evidence type="ECO:0000256" key="8">
    <source>
        <dbReference type="ARBA" id="ARBA00023136"/>
    </source>
</evidence>
<keyword evidence="8 15" id="KW-0472">Membrane</keyword>
<feature type="transmembrane region" description="Helical" evidence="15">
    <location>
        <begin position="238"/>
        <end position="266"/>
    </location>
</feature>
<feature type="domain" description="G-protein coupled receptors family 1 profile" evidence="16">
    <location>
        <begin position="801"/>
        <end position="1049"/>
    </location>
</feature>
<feature type="transmembrane region" description="Helical" evidence="15">
    <location>
        <begin position="742"/>
        <end position="767"/>
    </location>
</feature>
<feature type="region of interest" description="Disordered" evidence="14">
    <location>
        <begin position="502"/>
        <end position="532"/>
    </location>
</feature>
<feature type="non-terminal residue" evidence="17">
    <location>
        <position position="1138"/>
    </location>
</feature>
<evidence type="ECO:0000256" key="3">
    <source>
        <dbReference type="ARBA" id="ARBA00022606"/>
    </source>
</evidence>
<dbReference type="GO" id="GO:0004984">
    <property type="term" value="F:olfactory receptor activity"/>
    <property type="evidence" value="ECO:0007669"/>
    <property type="project" value="InterPro"/>
</dbReference>
<evidence type="ECO:0000256" key="4">
    <source>
        <dbReference type="ARBA" id="ARBA00022692"/>
    </source>
</evidence>
<dbReference type="SUPFAM" id="SSF81321">
    <property type="entry name" value="Family A G protein-coupled receptor-like"/>
    <property type="match status" value="4"/>
</dbReference>
<dbReference type="Proteomes" id="UP001295444">
    <property type="component" value="Chromosome 09"/>
</dbReference>
<dbReference type="InterPro" id="IPR000276">
    <property type="entry name" value="GPCR_Rhodpsn"/>
</dbReference>
<feature type="transmembrane region" description="Helical" evidence="15">
    <location>
        <begin position="787"/>
        <end position="809"/>
    </location>
</feature>